<proteinExistence type="predicted"/>
<dbReference type="InterPro" id="IPR036188">
    <property type="entry name" value="FAD/NAD-bd_sf"/>
</dbReference>
<dbReference type="GO" id="GO:0046872">
    <property type="term" value="F:metal ion binding"/>
    <property type="evidence" value="ECO:0007669"/>
    <property type="project" value="UniProtKB-KW"/>
</dbReference>
<evidence type="ECO:0000256" key="4">
    <source>
        <dbReference type="ARBA" id="ARBA00023014"/>
    </source>
</evidence>
<evidence type="ECO:0000256" key="2">
    <source>
        <dbReference type="ARBA" id="ARBA00022723"/>
    </source>
</evidence>
<dbReference type="OrthoDB" id="9767869at2"/>
<gene>
    <name evidence="6" type="ORF">FN960_06825</name>
</gene>
<protein>
    <submittedName>
        <fullName evidence="6">FAD-dependent oxidoreductase</fullName>
    </submittedName>
</protein>
<evidence type="ECO:0000256" key="3">
    <source>
        <dbReference type="ARBA" id="ARBA00023004"/>
    </source>
</evidence>
<evidence type="ECO:0000313" key="6">
    <source>
        <dbReference type="EMBL" id="TSB47442.1"/>
    </source>
</evidence>
<dbReference type="CDD" id="cd03477">
    <property type="entry name" value="Rieske_YhfW_C"/>
    <property type="match status" value="1"/>
</dbReference>
<dbReference type="GO" id="GO:0051537">
    <property type="term" value="F:2 iron, 2 sulfur cluster binding"/>
    <property type="evidence" value="ECO:0007669"/>
    <property type="project" value="UniProtKB-KW"/>
</dbReference>
<dbReference type="GO" id="GO:0016705">
    <property type="term" value="F:oxidoreductase activity, acting on paired donors, with incorporation or reduction of molecular oxygen"/>
    <property type="evidence" value="ECO:0007669"/>
    <property type="project" value="UniProtKB-ARBA"/>
</dbReference>
<accession>A0A554A170</accession>
<name>A0A554A170_9BACI</name>
<dbReference type="InterPro" id="IPR038010">
    <property type="entry name" value="YhfW_C"/>
</dbReference>
<dbReference type="PANTHER" id="PTHR13847">
    <property type="entry name" value="SARCOSINE DEHYDROGENASE-RELATED"/>
    <property type="match status" value="1"/>
</dbReference>
<organism evidence="6 7">
    <name type="scientific">Alkalicoccobacillus porphyridii</name>
    <dbReference type="NCBI Taxonomy" id="2597270"/>
    <lineage>
        <taxon>Bacteria</taxon>
        <taxon>Bacillati</taxon>
        <taxon>Bacillota</taxon>
        <taxon>Bacilli</taxon>
        <taxon>Bacillales</taxon>
        <taxon>Bacillaceae</taxon>
        <taxon>Alkalicoccobacillus</taxon>
    </lineage>
</organism>
<dbReference type="PANTHER" id="PTHR13847:SF274">
    <property type="entry name" value="RIESKE 2FE-2S IRON-SULFUR PROTEIN YHFW-RELATED"/>
    <property type="match status" value="1"/>
</dbReference>
<dbReference type="EMBL" id="VLXZ01000003">
    <property type="protein sequence ID" value="TSB47442.1"/>
    <property type="molecule type" value="Genomic_DNA"/>
</dbReference>
<keyword evidence="3" id="KW-0408">Iron</keyword>
<dbReference type="AlphaFoldDB" id="A0A554A170"/>
<keyword evidence="1" id="KW-0001">2Fe-2S</keyword>
<sequence>MRANQIPRSPDSIWLTEASQSTFPKLEQDLEVDVAIIGAGTTGVTAAYLLSQAGLGVALIEANHVLHGTTGYTTAKISSQHGALYHKLIKQAGEEKARLYYEANENALNFIRELVEKENIDAELETKDAFIYATSESYVEKIKNEADAYQQLGIKGILEEGDVGLPFDVLKSLRLPNQAQFHPVKFFGGLVPSILKNGGQIYEGTRIETVKGKRNPTAITTDGYTIKSKHCIVSSHFPLNDKTGLYFTRLHAQRSYCLAVEPKSDLPDGMSLNIEPNGTSLRSATGPSGEPLLLIGGAGHTAGKIEDSSFQSYEQLKQFGEKWFGVEDIPYRWSSQDLITLDSIPYIGQNVAGEDHIYVATGFGKWGMTNGVAAALLIRDLILDQDNQYTTLYDPLRTKLKKTSIASFVQENTDVTKEFVKGKVQKRDKELEDLENNKGAVIKYNGKQTGAYKDEQGNAHLLNITCTHMGCTLNWNDAERSWDCPCHGGRFSYTGEVLEGLPTKPLDRVK</sequence>
<dbReference type="RefSeq" id="WP_143847941.1">
    <property type="nucleotide sequence ID" value="NZ_VLXZ01000003.1"/>
</dbReference>
<dbReference type="InterPro" id="IPR006076">
    <property type="entry name" value="FAD-dep_OxRdtase"/>
</dbReference>
<comment type="caution">
    <text evidence="6">The sequence shown here is derived from an EMBL/GenBank/DDBJ whole genome shotgun (WGS) entry which is preliminary data.</text>
</comment>
<dbReference type="PROSITE" id="PS51296">
    <property type="entry name" value="RIESKE"/>
    <property type="match status" value="1"/>
</dbReference>
<evidence type="ECO:0000259" key="5">
    <source>
        <dbReference type="PROSITE" id="PS51296"/>
    </source>
</evidence>
<dbReference type="GO" id="GO:0005737">
    <property type="term" value="C:cytoplasm"/>
    <property type="evidence" value="ECO:0007669"/>
    <property type="project" value="TreeGrafter"/>
</dbReference>
<evidence type="ECO:0000256" key="1">
    <source>
        <dbReference type="ARBA" id="ARBA00022714"/>
    </source>
</evidence>
<dbReference type="FunFam" id="2.102.10.10:FF:000014">
    <property type="entry name" value="Oxidoreductase, FAD dependent"/>
    <property type="match status" value="1"/>
</dbReference>
<dbReference type="SUPFAM" id="SSF51971">
    <property type="entry name" value="Nucleotide-binding domain"/>
    <property type="match status" value="1"/>
</dbReference>
<keyword evidence="2" id="KW-0479">Metal-binding</keyword>
<keyword evidence="4" id="KW-0411">Iron-sulfur</keyword>
<dbReference type="InterPro" id="IPR017941">
    <property type="entry name" value="Rieske_2Fe-2S"/>
</dbReference>
<dbReference type="Gene3D" id="3.50.50.60">
    <property type="entry name" value="FAD/NAD(P)-binding domain"/>
    <property type="match status" value="1"/>
</dbReference>
<dbReference type="InterPro" id="IPR036922">
    <property type="entry name" value="Rieske_2Fe-2S_sf"/>
</dbReference>
<reference evidence="6 7" key="1">
    <citation type="submission" date="2019-07" db="EMBL/GenBank/DDBJ databases">
        <authorList>
            <person name="Park Y.J."/>
            <person name="Jeong S.E."/>
            <person name="Jung H.S."/>
        </authorList>
    </citation>
    <scope>NUCLEOTIDE SEQUENCE [LARGE SCALE GENOMIC DNA]</scope>
    <source>
        <strain evidence="7">P16(2019)</strain>
    </source>
</reference>
<dbReference type="GO" id="GO:0004497">
    <property type="term" value="F:monooxygenase activity"/>
    <property type="evidence" value="ECO:0007669"/>
    <property type="project" value="UniProtKB-ARBA"/>
</dbReference>
<dbReference type="Proteomes" id="UP000318521">
    <property type="component" value="Unassembled WGS sequence"/>
</dbReference>
<dbReference type="Gene3D" id="3.30.9.10">
    <property type="entry name" value="D-Amino Acid Oxidase, subunit A, domain 2"/>
    <property type="match status" value="1"/>
</dbReference>
<dbReference type="Pfam" id="PF00355">
    <property type="entry name" value="Rieske"/>
    <property type="match status" value="1"/>
</dbReference>
<dbReference type="SUPFAM" id="SSF50022">
    <property type="entry name" value="ISP domain"/>
    <property type="match status" value="1"/>
</dbReference>
<evidence type="ECO:0000313" key="7">
    <source>
        <dbReference type="Proteomes" id="UP000318521"/>
    </source>
</evidence>
<keyword evidence="7" id="KW-1185">Reference proteome</keyword>
<feature type="domain" description="Rieske" evidence="5">
    <location>
        <begin position="426"/>
        <end position="510"/>
    </location>
</feature>
<dbReference type="Pfam" id="PF01266">
    <property type="entry name" value="DAO"/>
    <property type="match status" value="1"/>
</dbReference>
<dbReference type="Gene3D" id="2.102.10.10">
    <property type="entry name" value="Rieske [2Fe-2S] iron-sulphur domain"/>
    <property type="match status" value="1"/>
</dbReference>